<dbReference type="InterPro" id="IPR029060">
    <property type="entry name" value="PIN-like_dom_sf"/>
</dbReference>
<evidence type="ECO:0000313" key="2">
    <source>
        <dbReference type="EMBL" id="OAH96210.1"/>
    </source>
</evidence>
<organism evidence="2 3">
    <name type="scientific">Methylomonas methanica</name>
    <dbReference type="NCBI Taxonomy" id="421"/>
    <lineage>
        <taxon>Bacteria</taxon>
        <taxon>Pseudomonadati</taxon>
        <taxon>Pseudomonadota</taxon>
        <taxon>Gammaproteobacteria</taxon>
        <taxon>Methylococcales</taxon>
        <taxon>Methylococcaceae</taxon>
        <taxon>Methylomonas</taxon>
    </lineage>
</organism>
<dbReference type="Gene3D" id="3.40.50.1010">
    <property type="entry name" value="5'-nuclease"/>
    <property type="match status" value="1"/>
</dbReference>
<dbReference type="PANTHER" id="PTHR36173">
    <property type="entry name" value="RIBONUCLEASE VAPC16-RELATED"/>
    <property type="match status" value="1"/>
</dbReference>
<gene>
    <name evidence="2" type="ORF">A1332_23140</name>
</gene>
<dbReference type="RefSeq" id="WP_064010874.1">
    <property type="nucleotide sequence ID" value="NZ_LUUG01000136.1"/>
</dbReference>
<dbReference type="CDD" id="cd09872">
    <property type="entry name" value="PIN_Sll0205-like"/>
    <property type="match status" value="1"/>
</dbReference>
<dbReference type="Proteomes" id="UP000078090">
    <property type="component" value="Unassembled WGS sequence"/>
</dbReference>
<dbReference type="InterPro" id="IPR002716">
    <property type="entry name" value="PIN_dom"/>
</dbReference>
<feature type="domain" description="PIN" evidence="1">
    <location>
        <begin position="3"/>
        <end position="117"/>
    </location>
</feature>
<dbReference type="PANTHER" id="PTHR36173:SF2">
    <property type="entry name" value="RIBONUCLEASE VAPC16"/>
    <property type="match status" value="1"/>
</dbReference>
<dbReference type="Pfam" id="PF01850">
    <property type="entry name" value="PIN"/>
    <property type="match status" value="1"/>
</dbReference>
<dbReference type="SUPFAM" id="SSF88723">
    <property type="entry name" value="PIN domain-like"/>
    <property type="match status" value="1"/>
</dbReference>
<evidence type="ECO:0000259" key="1">
    <source>
        <dbReference type="Pfam" id="PF01850"/>
    </source>
</evidence>
<protein>
    <submittedName>
        <fullName evidence="2">Twitching motility protein PilT</fullName>
    </submittedName>
</protein>
<comment type="caution">
    <text evidence="2">The sequence shown here is derived from an EMBL/GenBank/DDBJ whole genome shotgun (WGS) entry which is preliminary data.</text>
</comment>
<reference evidence="2 3" key="1">
    <citation type="submission" date="2016-03" db="EMBL/GenBank/DDBJ databases">
        <authorList>
            <person name="Ploux O."/>
        </authorList>
    </citation>
    <scope>NUCLEOTIDE SEQUENCE [LARGE SCALE GENOMIC DNA]</scope>
    <source>
        <strain evidence="2 3">R-45363</strain>
    </source>
</reference>
<accession>A0A177LS92</accession>
<proteinExistence type="predicted"/>
<dbReference type="InterPro" id="IPR041705">
    <property type="entry name" value="PIN_Sll0205"/>
</dbReference>
<dbReference type="InterPro" id="IPR052919">
    <property type="entry name" value="TA_system_RNase"/>
</dbReference>
<sequence length="128" mass="14726">MKILLDTCAFLWMTTDAPELSDNARILFQNTDNAVYLSSVSVWEIIVKHQLGKLSLPSAADDFIKQQCERHFIEYLSLDEKAVFNLTRLPNYHRDPFDRMLVCQAIANDLTVLTSDELIMQYPVATAW</sequence>
<dbReference type="AlphaFoldDB" id="A0A177LS92"/>
<evidence type="ECO:0000313" key="3">
    <source>
        <dbReference type="Proteomes" id="UP000078090"/>
    </source>
</evidence>
<dbReference type="EMBL" id="LUUG01000136">
    <property type="protein sequence ID" value="OAH96210.1"/>
    <property type="molecule type" value="Genomic_DNA"/>
</dbReference>
<dbReference type="OrthoDB" id="9798990at2"/>
<name>A0A177LS92_METMH</name>